<dbReference type="Proteomes" id="UP000294508">
    <property type="component" value="Unassembled WGS sequence"/>
</dbReference>
<evidence type="ECO:0000256" key="2">
    <source>
        <dbReference type="ARBA" id="ARBA00004496"/>
    </source>
</evidence>
<dbReference type="Gene3D" id="3.20.20.70">
    <property type="entry name" value="Aldolase class I"/>
    <property type="match status" value="1"/>
</dbReference>
<evidence type="ECO:0000256" key="1">
    <source>
        <dbReference type="ARBA" id="ARBA00003518"/>
    </source>
</evidence>
<dbReference type="UniPathway" id="UPA00115">
    <property type="reaction ID" value="UER00414"/>
</dbReference>
<accession>A0A4R2H3R9</accession>
<dbReference type="Pfam" id="PF00342">
    <property type="entry name" value="PGI"/>
    <property type="match status" value="1"/>
</dbReference>
<evidence type="ECO:0000256" key="11">
    <source>
        <dbReference type="HAMAP-Rule" id="MF_00493"/>
    </source>
</evidence>
<evidence type="ECO:0000256" key="12">
    <source>
        <dbReference type="RuleBase" id="RU000612"/>
    </source>
</evidence>
<evidence type="ECO:0000256" key="5">
    <source>
        <dbReference type="ARBA" id="ARBA00013151"/>
    </source>
</evidence>
<dbReference type="EC" id="2.2.1.2" evidence="5 11"/>
<dbReference type="RefSeq" id="WP_132212799.1">
    <property type="nucleotide sequence ID" value="NZ_SLWN01000012.1"/>
</dbReference>
<feature type="active site" description="Schiff-base intermediate with substrate" evidence="11">
    <location>
        <position position="140"/>
    </location>
</feature>
<dbReference type="GO" id="GO:0006096">
    <property type="term" value="P:glycolytic process"/>
    <property type="evidence" value="ECO:0007669"/>
    <property type="project" value="UniProtKB-UniPathway"/>
</dbReference>
<dbReference type="UniPathway" id="UPA00109">
    <property type="reaction ID" value="UER00181"/>
</dbReference>
<dbReference type="GO" id="GO:0004801">
    <property type="term" value="F:transaldolase activity"/>
    <property type="evidence" value="ECO:0007669"/>
    <property type="project" value="UniProtKB-UniRule"/>
</dbReference>
<gene>
    <name evidence="11" type="primary">tal</name>
    <name evidence="13" type="ORF">EV652_1129</name>
</gene>
<evidence type="ECO:0000256" key="7">
    <source>
        <dbReference type="ARBA" id="ARBA00022679"/>
    </source>
</evidence>
<comment type="similarity">
    <text evidence="4 11">Belongs to the transaldolase family. Type 2 subfamily.</text>
</comment>
<dbReference type="InterPro" id="IPR046348">
    <property type="entry name" value="SIS_dom_sf"/>
</dbReference>
<dbReference type="PROSITE" id="PS00958">
    <property type="entry name" value="TRANSALDOLASE_2"/>
    <property type="match status" value="1"/>
</dbReference>
<dbReference type="Pfam" id="PF00923">
    <property type="entry name" value="TAL_FSA"/>
    <property type="match status" value="1"/>
</dbReference>
<comment type="similarity">
    <text evidence="12">Belongs to the GPI family.</text>
</comment>
<dbReference type="HAMAP" id="MF_00493">
    <property type="entry name" value="Transaldolase_2"/>
    <property type="match status" value="1"/>
</dbReference>
<comment type="catalytic activity">
    <reaction evidence="10 11">
        <text>D-sedoheptulose 7-phosphate + D-glyceraldehyde 3-phosphate = D-erythrose 4-phosphate + beta-D-fructose 6-phosphate</text>
        <dbReference type="Rhea" id="RHEA:17053"/>
        <dbReference type="ChEBI" id="CHEBI:16897"/>
        <dbReference type="ChEBI" id="CHEBI:57483"/>
        <dbReference type="ChEBI" id="CHEBI:57634"/>
        <dbReference type="ChEBI" id="CHEBI:59776"/>
        <dbReference type="EC" id="2.2.1.2"/>
    </reaction>
</comment>
<keyword evidence="14" id="KW-1185">Reference proteome</keyword>
<keyword evidence="7 11" id="KW-0808">Transferase</keyword>
<comment type="pathway">
    <text evidence="3 11">Carbohydrate degradation; pentose phosphate pathway; D-glyceraldehyde 3-phosphate and beta-D-fructose 6-phosphate from D-ribose 5-phosphate and D-xylulose 5-phosphate (non-oxidative stage): step 2/3.</text>
</comment>
<dbReference type="NCBIfam" id="NF002881">
    <property type="entry name" value="PRK03343.1"/>
    <property type="match status" value="1"/>
</dbReference>
<dbReference type="PRINTS" id="PR00662">
    <property type="entry name" value="G6PISOMERASE"/>
</dbReference>
<dbReference type="OrthoDB" id="140919at2"/>
<dbReference type="PANTHER" id="PTHR10683">
    <property type="entry name" value="TRANSALDOLASE"/>
    <property type="match status" value="1"/>
</dbReference>
<dbReference type="InterPro" id="IPR001672">
    <property type="entry name" value="G6P_Isomerase"/>
</dbReference>
<dbReference type="AlphaFoldDB" id="A0A4R2H3R9"/>
<keyword evidence="12" id="KW-0324">Glycolysis</keyword>
<keyword evidence="6 11" id="KW-0963">Cytoplasm</keyword>
<keyword evidence="9 11" id="KW-0704">Schiff base</keyword>
<dbReference type="PROSITE" id="PS51463">
    <property type="entry name" value="P_GLUCOSE_ISOMERASE_3"/>
    <property type="match status" value="1"/>
</dbReference>
<evidence type="ECO:0000313" key="14">
    <source>
        <dbReference type="Proteomes" id="UP000294508"/>
    </source>
</evidence>
<evidence type="ECO:0000256" key="10">
    <source>
        <dbReference type="ARBA" id="ARBA00048810"/>
    </source>
</evidence>
<comment type="pathway">
    <text evidence="12">Carbohydrate degradation; glycolysis; D-glyceraldehyde 3-phosphate and glycerone phosphate from D-glucose: step 2/4.</text>
</comment>
<keyword evidence="12" id="KW-0312">Gluconeogenesis</keyword>
<dbReference type="GO" id="GO:0006098">
    <property type="term" value="P:pentose-phosphate shunt"/>
    <property type="evidence" value="ECO:0007669"/>
    <property type="project" value="UniProtKB-UniRule"/>
</dbReference>
<dbReference type="PROSITE" id="PS01054">
    <property type="entry name" value="TRANSALDOLASE_1"/>
    <property type="match status" value="1"/>
</dbReference>
<evidence type="ECO:0000313" key="13">
    <source>
        <dbReference type="EMBL" id="TCO20263.1"/>
    </source>
</evidence>
<reference evidence="13 14" key="1">
    <citation type="journal article" date="2015" name="Stand. Genomic Sci.">
        <title>Genomic Encyclopedia of Bacterial and Archaeal Type Strains, Phase III: the genomes of soil and plant-associated and newly described type strains.</title>
        <authorList>
            <person name="Whitman W.B."/>
            <person name="Woyke T."/>
            <person name="Klenk H.P."/>
            <person name="Zhou Y."/>
            <person name="Lilburn T.G."/>
            <person name="Beck B.J."/>
            <person name="De Vos P."/>
            <person name="Vandamme P."/>
            <person name="Eisen J.A."/>
            <person name="Garrity G."/>
            <person name="Hugenholtz P."/>
            <person name="Kyrpides N.C."/>
        </authorList>
    </citation>
    <scope>NUCLEOTIDE SEQUENCE [LARGE SCALE GENOMIC DNA]</scope>
    <source>
        <strain evidence="13 14">VKM Ac-2572</strain>
    </source>
</reference>
<dbReference type="SUPFAM" id="SSF51569">
    <property type="entry name" value="Aldolase"/>
    <property type="match status" value="1"/>
</dbReference>
<dbReference type="GO" id="GO:0004347">
    <property type="term" value="F:glucose-6-phosphate isomerase activity"/>
    <property type="evidence" value="ECO:0007669"/>
    <property type="project" value="UniProtKB-EC"/>
</dbReference>
<dbReference type="SUPFAM" id="SSF53697">
    <property type="entry name" value="SIS domain"/>
    <property type="match status" value="1"/>
</dbReference>
<name>A0A4R2H3R9_9ACTN</name>
<comment type="caution">
    <text evidence="13">The sequence shown here is derived from an EMBL/GenBank/DDBJ whole genome shotgun (WGS) entry which is preliminary data.</text>
</comment>
<dbReference type="GO" id="GO:0097367">
    <property type="term" value="F:carbohydrate derivative binding"/>
    <property type="evidence" value="ECO:0007669"/>
    <property type="project" value="InterPro"/>
</dbReference>
<protein>
    <recommendedName>
        <fullName evidence="5 11">Transaldolase</fullName>
        <ecNumber evidence="5 11">2.2.1.2</ecNumber>
    </recommendedName>
</protein>
<dbReference type="InterPro" id="IPR013785">
    <property type="entry name" value="Aldolase_TIM"/>
</dbReference>
<dbReference type="InterPro" id="IPR004732">
    <property type="entry name" value="Transaldolase_2"/>
</dbReference>
<evidence type="ECO:0000256" key="6">
    <source>
        <dbReference type="ARBA" id="ARBA00022490"/>
    </source>
</evidence>
<dbReference type="GO" id="GO:0006094">
    <property type="term" value="P:gluconeogenesis"/>
    <property type="evidence" value="ECO:0007669"/>
    <property type="project" value="UniProtKB-KW"/>
</dbReference>
<comment type="catalytic activity">
    <reaction evidence="12">
        <text>alpha-D-glucose 6-phosphate = beta-D-fructose 6-phosphate</text>
        <dbReference type="Rhea" id="RHEA:11816"/>
        <dbReference type="ChEBI" id="CHEBI:57634"/>
        <dbReference type="ChEBI" id="CHEBI:58225"/>
        <dbReference type="EC" id="5.3.1.9"/>
    </reaction>
</comment>
<evidence type="ECO:0000256" key="9">
    <source>
        <dbReference type="ARBA" id="ARBA00023270"/>
    </source>
</evidence>
<dbReference type="Gene3D" id="3.40.50.10490">
    <property type="entry name" value="Glucose-6-phosphate isomerase like protein, domain 1"/>
    <property type="match status" value="3"/>
</dbReference>
<dbReference type="PANTHER" id="PTHR10683:SF31">
    <property type="entry name" value="TRANSALDOLASE"/>
    <property type="match status" value="1"/>
</dbReference>
<dbReference type="EMBL" id="SLWN01000012">
    <property type="protein sequence ID" value="TCO20263.1"/>
    <property type="molecule type" value="Genomic_DNA"/>
</dbReference>
<dbReference type="InterPro" id="IPR001585">
    <property type="entry name" value="TAL/FSA"/>
</dbReference>
<dbReference type="NCBIfam" id="TIGR00876">
    <property type="entry name" value="tal_mycobact"/>
    <property type="match status" value="1"/>
</dbReference>
<dbReference type="GO" id="GO:0005737">
    <property type="term" value="C:cytoplasm"/>
    <property type="evidence" value="ECO:0007669"/>
    <property type="project" value="UniProtKB-SubCell"/>
</dbReference>
<evidence type="ECO:0000256" key="8">
    <source>
        <dbReference type="ARBA" id="ARBA00023126"/>
    </source>
</evidence>
<comment type="function">
    <text evidence="1 11">Transaldolase is important for the balance of metabolites in the pentose-phosphate pathway.</text>
</comment>
<proteinExistence type="inferred from homology"/>
<dbReference type="InterPro" id="IPR018225">
    <property type="entry name" value="Transaldolase_AS"/>
</dbReference>
<comment type="subcellular location">
    <subcellularLocation>
        <location evidence="2 11">Cytoplasm</location>
    </subcellularLocation>
</comment>
<dbReference type="CDD" id="cd00955">
    <property type="entry name" value="Transaldolase_like"/>
    <property type="match status" value="1"/>
</dbReference>
<evidence type="ECO:0000256" key="3">
    <source>
        <dbReference type="ARBA" id="ARBA00004857"/>
    </source>
</evidence>
<sequence>MNPLQRLHEAGQSIWVDFLRRTFLTSGELSRLTREDAVSGITSNPTIFRRAVAESVDYEQPIQQLVEHGSRDPREIFYQMALADIRAAAEVLRPVYVQTKGHDGFVSFELEPRLAHDTPGSVSVARHLAEHIDKPNVMIKVPGTSEGILAVEELTAAGVNVNITLLFSVATYEDVAEAYLAGLEHRLAAGQELERVASVASFFVSRVDSAIDGLLPEGSPLRGQVAIANAKQAYQRFLTVFSGARWDRLARAGARVQRPLWASTGTKNPAYSDVRYVEELIGPSTVNTMPLSTLDAFRDHGCVRPLTVLADLDEAEAVFLLLREHGIDLEDVAAGLLADGLAGFAADMEELLAAIAAKVKPARLRGQNTPTNLGVLAPTVAKRLDDAARNETASRIWSRDHTVWKPDATEISDRLGWLGLPETMPERTGELQAFVRQVRADGFTQALLLGMGGSSLAPEVYRRVLGVAPGGVDLTILDSTHPRAIAAVERSRDLEHTLVVVSSKSGGTVETLCHCDYFFAKTGRGEQFVAITDPGSPLEALARRRGFRAVFLNPPDVGGRYSALSVFGLLPAALIGADVAAILEAGAEMACACDRYVAGSENPGLWLGALMGEAARAGRDKLTLILAADLAPFGAWAEQLVAESTGKEGTGIVPVVDEELGGVGSYGPDRLFVALGDVDGLSDLAAAGHPVARLRVSGPERLGAEFFRWEFATAVAGHVLGVNPFDQPNVAEAKKAALHILKERRLDDDPGLDDLNGPLGSLGRGDYVALLAYIDPTPANTDRLQRIRLAIRDRKHVATTLGFGPRYLHSTGQLHKGGPDSGLFIQVVDETCELDLPIPGRPFSFGELLAAQVLGDQLALRRLGRRVARTTLRALEEATL</sequence>
<keyword evidence="12" id="KW-0413">Isomerase</keyword>
<keyword evidence="8 11" id="KW-0570">Pentose shunt</keyword>
<evidence type="ECO:0000256" key="4">
    <source>
        <dbReference type="ARBA" id="ARBA00008426"/>
    </source>
</evidence>
<dbReference type="NCBIfam" id="NF007080">
    <property type="entry name" value="PRK09533.1"/>
    <property type="match status" value="1"/>
</dbReference>
<organism evidence="13 14">
    <name type="scientific">Kribbella steppae</name>
    <dbReference type="NCBI Taxonomy" id="2512223"/>
    <lineage>
        <taxon>Bacteria</taxon>
        <taxon>Bacillati</taxon>
        <taxon>Actinomycetota</taxon>
        <taxon>Actinomycetes</taxon>
        <taxon>Propionibacteriales</taxon>
        <taxon>Kribbellaceae</taxon>
        <taxon>Kribbella</taxon>
    </lineage>
</organism>